<gene>
    <name evidence="2" type="ORF">METZ01_LOCUS370452</name>
</gene>
<accession>A0A382T8A2</accession>
<dbReference type="PANTHER" id="PTHR46504">
    <property type="entry name" value="TRNASE Z TRZ1"/>
    <property type="match status" value="1"/>
</dbReference>
<evidence type="ECO:0000313" key="2">
    <source>
        <dbReference type="EMBL" id="SVD17598.1"/>
    </source>
</evidence>
<keyword evidence="1" id="KW-1133">Transmembrane helix</keyword>
<keyword evidence="1" id="KW-0472">Membrane</keyword>
<dbReference type="AlphaFoldDB" id="A0A382T8A2"/>
<reference evidence="2" key="1">
    <citation type="submission" date="2018-05" db="EMBL/GenBank/DDBJ databases">
        <authorList>
            <person name="Lanie J.A."/>
            <person name="Ng W.-L."/>
            <person name="Kazmierczak K.M."/>
            <person name="Andrzejewski T.M."/>
            <person name="Davidsen T.M."/>
            <person name="Wayne K.J."/>
            <person name="Tettelin H."/>
            <person name="Glass J.I."/>
            <person name="Rusch D."/>
            <person name="Podicherti R."/>
            <person name="Tsui H.-C.T."/>
            <person name="Winkler M.E."/>
        </authorList>
    </citation>
    <scope>NUCLEOTIDE SEQUENCE</scope>
</reference>
<dbReference type="InterPro" id="IPR036866">
    <property type="entry name" value="RibonucZ/Hydroxyglut_hydro"/>
</dbReference>
<evidence type="ECO:0008006" key="3">
    <source>
        <dbReference type="Google" id="ProtNLM"/>
    </source>
</evidence>
<evidence type="ECO:0000256" key="1">
    <source>
        <dbReference type="SAM" id="Phobius"/>
    </source>
</evidence>
<organism evidence="2">
    <name type="scientific">marine metagenome</name>
    <dbReference type="NCBI Taxonomy" id="408172"/>
    <lineage>
        <taxon>unclassified sequences</taxon>
        <taxon>metagenomes</taxon>
        <taxon>ecological metagenomes</taxon>
    </lineage>
</organism>
<dbReference type="PANTHER" id="PTHR46504:SF2">
    <property type="entry name" value="TRNASE Z TRZ1"/>
    <property type="match status" value="1"/>
</dbReference>
<feature type="transmembrane region" description="Helical" evidence="1">
    <location>
        <begin position="26"/>
        <end position="45"/>
    </location>
</feature>
<proteinExistence type="predicted"/>
<dbReference type="Gene3D" id="3.60.15.10">
    <property type="entry name" value="Ribonuclease Z/Hydroxyacylglutathione hydrolase-like"/>
    <property type="match status" value="1"/>
</dbReference>
<name>A0A382T8A2_9ZZZZ</name>
<feature type="non-terminal residue" evidence="2">
    <location>
        <position position="1"/>
    </location>
</feature>
<keyword evidence="1" id="KW-0812">Transmembrane</keyword>
<sequence>LDSQQTWNHHLISVKIGDRIPFRRNLVIYAIAVNHTIPAIGYLVCETRNKLKPEYLGRPGSEIAELRRTGVPITNQLELPLIAYLGDTQSVSMDSHPLLNRCQILVCECTFLLPGDRQRAEKTKHFHLDSLIGLVKNFNGDKIILTHFSQRYSTHLIQQQIEQAIPDPTQRAKIGLFI</sequence>
<dbReference type="SUPFAM" id="SSF56281">
    <property type="entry name" value="Metallo-hydrolase/oxidoreductase"/>
    <property type="match status" value="1"/>
</dbReference>
<dbReference type="EMBL" id="UINC01134202">
    <property type="protein sequence ID" value="SVD17598.1"/>
    <property type="molecule type" value="Genomic_DNA"/>
</dbReference>
<protein>
    <recommendedName>
        <fullName evidence="3">Metallo-beta-lactamase domain-containing protein</fullName>
    </recommendedName>
</protein>